<sequence>MSNSYHRFDVSHVRWLARGASLVALATASIVHAQTDENQSEQSSSVSDTQADATQEIVVSGIRASLENAQTLKRDSDTVVDAITSQDIGALPDRSVTEALQRVPGVSITRFAAGNDPDHFSVEGSGVVVRGLNYVRSEFNGRDSFSTNGGRSLNFQDVSPELLGSVEVYKNLTADMIEGGIAGTVNLNTRKPFDSNDPVLYLSADLNYGDLAKKPSPALSGLYSRNFYTDAGRFGILVGASYSQLFSEAEGKQITNFQQRFNGSRDVNGDGVAETDNFPGLAAGEVVYAPVGAGVRRQAFNRQRIGAAAALQYENNAENLRATFQFLRTDARQTWGEHTIESNPDDPARTTFPLPGTSYTFDDDGVFQSGIVSYDRGYDPPGGSRRGLTTQLSHRGVKTRSVTDDFGGHIDWEATDRLTFDFDGQYVRSTSKQTDFSVYGSTFADAAIDMSGGTPDIQFLAPDGSDSTSYFADPSHSYYRAAMDHFDDNKGTEYAFRADATYEMDSGFFRRVKVGARYADRDQTVRSTLYNWAVLSEVWAGSGPVSFAETSGTEYGYYPFGNFFGSDSDFAAFYVRGNPAKNYDSTAALVQRVNQLWVAKGGNLGWTPLADRAGVVQGTNFLPSEIYTNSETTKAAYARLDFGTDGTDLLGGLRLSGNIGLRYVRTVDKADGFLTFPTRQQIIGNSASPEAFCADPAQTNAFCDLTASQQADVLAFSNGSADNRTSRNAFDHWLPSFNLKLGLTSNLIMRFAYSKAISRPNFSQLQNTISIAPATAAQPYRLDGTSKNSNPSLRPVEANQFDLTAEWYFDRVGSLTGALFYKDLSNVILNNIAQTRTITNNGVEQEVTFVGPKNADGHGKIKGFEIAYQQTYDFLPGLLSGLGVQANYTFIDTSSLPNSLSGPAPATTSVDTSILPLEGLSKHTVNAQVFYEKGPISARIAYNWRSKYLLTIRDEITPNLPIMSDATGQWDGSILYNVNDHVKVGIQAVNLFNSVTKTRSVINADGLEAPRTFFVNDRRVSLTTRMTF</sequence>
<name>A0A845ABT0_9SPHN</name>
<evidence type="ECO:0000313" key="9">
    <source>
        <dbReference type="Proteomes" id="UP000460561"/>
    </source>
</evidence>
<dbReference type="Pfam" id="PF07715">
    <property type="entry name" value="Plug"/>
    <property type="match status" value="1"/>
</dbReference>
<dbReference type="InterPro" id="IPR010104">
    <property type="entry name" value="TonB_rcpt_bac"/>
</dbReference>
<dbReference type="EMBL" id="WTYQ01000004">
    <property type="protein sequence ID" value="MXP26703.1"/>
    <property type="molecule type" value="Genomic_DNA"/>
</dbReference>
<evidence type="ECO:0000259" key="6">
    <source>
        <dbReference type="Pfam" id="PF00593"/>
    </source>
</evidence>
<dbReference type="InterPro" id="IPR036942">
    <property type="entry name" value="Beta-barrel_TonB_sf"/>
</dbReference>
<dbReference type="RefSeq" id="WP_160739905.1">
    <property type="nucleotide sequence ID" value="NZ_WTYQ01000004.1"/>
</dbReference>
<keyword evidence="9" id="KW-1185">Reference proteome</keyword>
<reference evidence="8 9" key="1">
    <citation type="submission" date="2019-12" db="EMBL/GenBank/DDBJ databases">
        <title>Genomic-based taxomic classification of the family Erythrobacteraceae.</title>
        <authorList>
            <person name="Xu L."/>
        </authorList>
    </citation>
    <scope>NUCLEOTIDE SEQUENCE [LARGE SCALE GENOMIC DNA]</scope>
    <source>
        <strain evidence="8 9">DSM 18604</strain>
    </source>
</reference>
<comment type="similarity">
    <text evidence="4">Belongs to the TonB-dependent receptor family.</text>
</comment>
<protein>
    <submittedName>
        <fullName evidence="8">TonB-dependent receptor</fullName>
    </submittedName>
</protein>
<feature type="signal peptide" evidence="5">
    <location>
        <begin position="1"/>
        <end position="33"/>
    </location>
</feature>
<comment type="subcellular location">
    <subcellularLocation>
        <location evidence="1 4">Cell outer membrane</location>
    </subcellularLocation>
</comment>
<dbReference type="GO" id="GO:0009279">
    <property type="term" value="C:cell outer membrane"/>
    <property type="evidence" value="ECO:0007669"/>
    <property type="project" value="UniProtKB-SubCell"/>
</dbReference>
<keyword evidence="8" id="KW-0675">Receptor</keyword>
<evidence type="ECO:0000256" key="1">
    <source>
        <dbReference type="ARBA" id="ARBA00004442"/>
    </source>
</evidence>
<comment type="caution">
    <text evidence="8">The sequence shown here is derived from an EMBL/GenBank/DDBJ whole genome shotgun (WGS) entry which is preliminary data.</text>
</comment>
<keyword evidence="2 4" id="KW-0472">Membrane</keyword>
<evidence type="ECO:0000259" key="7">
    <source>
        <dbReference type="Pfam" id="PF07715"/>
    </source>
</evidence>
<organism evidence="8 9">
    <name type="scientific">Altericroceibacterium indicum</name>
    <dbReference type="NCBI Taxonomy" id="374177"/>
    <lineage>
        <taxon>Bacteria</taxon>
        <taxon>Pseudomonadati</taxon>
        <taxon>Pseudomonadota</taxon>
        <taxon>Alphaproteobacteria</taxon>
        <taxon>Sphingomonadales</taxon>
        <taxon>Erythrobacteraceae</taxon>
        <taxon>Altericroceibacterium</taxon>
    </lineage>
</organism>
<dbReference type="Gene3D" id="2.40.170.20">
    <property type="entry name" value="TonB-dependent receptor, beta-barrel domain"/>
    <property type="match status" value="1"/>
</dbReference>
<dbReference type="Proteomes" id="UP000460561">
    <property type="component" value="Unassembled WGS sequence"/>
</dbReference>
<dbReference type="SUPFAM" id="SSF56935">
    <property type="entry name" value="Porins"/>
    <property type="match status" value="1"/>
</dbReference>
<dbReference type="AlphaFoldDB" id="A0A845ABT0"/>
<keyword evidence="3" id="KW-0998">Cell outer membrane</keyword>
<keyword evidence="4" id="KW-0798">TonB box</keyword>
<evidence type="ECO:0000313" key="8">
    <source>
        <dbReference type="EMBL" id="MXP26703.1"/>
    </source>
</evidence>
<dbReference type="Pfam" id="PF00593">
    <property type="entry name" value="TonB_dep_Rec_b-barrel"/>
    <property type="match status" value="1"/>
</dbReference>
<dbReference type="InterPro" id="IPR000531">
    <property type="entry name" value="Beta-barrel_TonB"/>
</dbReference>
<dbReference type="OrthoDB" id="5476657at2"/>
<feature type="domain" description="TonB-dependent receptor plug" evidence="7">
    <location>
        <begin position="73"/>
        <end position="183"/>
    </location>
</feature>
<dbReference type="PANTHER" id="PTHR40980">
    <property type="entry name" value="PLUG DOMAIN-CONTAINING PROTEIN"/>
    <property type="match status" value="1"/>
</dbReference>
<dbReference type="Gene3D" id="2.170.130.10">
    <property type="entry name" value="TonB-dependent receptor, plug domain"/>
    <property type="match status" value="1"/>
</dbReference>
<dbReference type="InterPro" id="IPR012910">
    <property type="entry name" value="Plug_dom"/>
</dbReference>
<dbReference type="PANTHER" id="PTHR40980:SF3">
    <property type="entry name" value="TONB-DEPENDENT RECEPTOR-LIKE BETA-BARREL DOMAIN-CONTAINING PROTEIN"/>
    <property type="match status" value="1"/>
</dbReference>
<evidence type="ECO:0000256" key="2">
    <source>
        <dbReference type="ARBA" id="ARBA00023136"/>
    </source>
</evidence>
<proteinExistence type="inferred from homology"/>
<evidence type="ECO:0000256" key="5">
    <source>
        <dbReference type="SAM" id="SignalP"/>
    </source>
</evidence>
<feature type="domain" description="TonB-dependent receptor-like beta-barrel" evidence="6">
    <location>
        <begin position="466"/>
        <end position="991"/>
    </location>
</feature>
<keyword evidence="5" id="KW-0732">Signal</keyword>
<accession>A0A845ABT0</accession>
<dbReference type="NCBIfam" id="TIGR01782">
    <property type="entry name" value="TonB-Xanth-Caul"/>
    <property type="match status" value="1"/>
</dbReference>
<evidence type="ECO:0000256" key="3">
    <source>
        <dbReference type="ARBA" id="ARBA00023237"/>
    </source>
</evidence>
<feature type="chain" id="PRO_5032361500" evidence="5">
    <location>
        <begin position="34"/>
        <end position="1028"/>
    </location>
</feature>
<gene>
    <name evidence="8" type="ORF">GRI39_11720</name>
</gene>
<evidence type="ECO:0000256" key="4">
    <source>
        <dbReference type="RuleBase" id="RU003357"/>
    </source>
</evidence>
<dbReference type="InterPro" id="IPR037066">
    <property type="entry name" value="Plug_dom_sf"/>
</dbReference>